<accession>A0A2P5G0E8</accession>
<dbReference type="EMBL" id="JXTC01000002">
    <property type="protein sequence ID" value="POO03497.1"/>
    <property type="molecule type" value="Genomic_DNA"/>
</dbReference>
<protein>
    <submittedName>
        <fullName evidence="2">Uncharacterized protein</fullName>
    </submittedName>
</protein>
<keyword evidence="3" id="KW-1185">Reference proteome</keyword>
<reference evidence="3" key="1">
    <citation type="submission" date="2016-06" db="EMBL/GenBank/DDBJ databases">
        <title>Parallel loss of symbiosis genes in relatives of nitrogen-fixing non-legume Parasponia.</title>
        <authorList>
            <person name="Van Velzen R."/>
            <person name="Holmer R."/>
            <person name="Bu F."/>
            <person name="Rutten L."/>
            <person name="Van Zeijl A."/>
            <person name="Liu W."/>
            <person name="Santuari L."/>
            <person name="Cao Q."/>
            <person name="Sharma T."/>
            <person name="Shen D."/>
            <person name="Roswanjaya Y."/>
            <person name="Wardhani T."/>
            <person name="Kalhor M.S."/>
            <person name="Jansen J."/>
            <person name="Van den Hoogen J."/>
            <person name="Gungor B."/>
            <person name="Hartog M."/>
            <person name="Hontelez J."/>
            <person name="Verver J."/>
            <person name="Yang W.-C."/>
            <person name="Schijlen E."/>
            <person name="Repin R."/>
            <person name="Schilthuizen M."/>
            <person name="Schranz E."/>
            <person name="Heidstra R."/>
            <person name="Miyata K."/>
            <person name="Fedorova E."/>
            <person name="Kohlen W."/>
            <person name="Bisseling T."/>
            <person name="Smit S."/>
            <person name="Geurts R."/>
        </authorList>
    </citation>
    <scope>NUCLEOTIDE SEQUENCE [LARGE SCALE GENOMIC DNA]</scope>
    <source>
        <strain evidence="3">cv. RG33-2</strain>
    </source>
</reference>
<dbReference type="AlphaFoldDB" id="A0A2P5G0E8"/>
<feature type="non-terminal residue" evidence="2">
    <location>
        <position position="1"/>
    </location>
</feature>
<keyword evidence="1" id="KW-0812">Transmembrane</keyword>
<evidence type="ECO:0000313" key="3">
    <source>
        <dbReference type="Proteomes" id="UP000237000"/>
    </source>
</evidence>
<feature type="transmembrane region" description="Helical" evidence="1">
    <location>
        <begin position="117"/>
        <end position="136"/>
    </location>
</feature>
<name>A0A2P5G0E8_TREOI</name>
<evidence type="ECO:0000256" key="1">
    <source>
        <dbReference type="SAM" id="Phobius"/>
    </source>
</evidence>
<keyword evidence="1" id="KW-0472">Membrane</keyword>
<sequence length="137" mass="14905">AGAWPRDRLTETASWHGCKAISARCSAVGGGTTFVVAGERDNVNWFHGHRREGRHRLVLVFNGEAGARRFSVFLGISDEVKLRRVSAMELDKEAGLGSVSIAASGGRESAWTRMRTMIFWVLVAVSIGVRCLVSVFG</sequence>
<dbReference type="Proteomes" id="UP000237000">
    <property type="component" value="Unassembled WGS sequence"/>
</dbReference>
<keyword evidence="1" id="KW-1133">Transmembrane helix</keyword>
<dbReference type="InParanoid" id="A0A2P5G0E8"/>
<comment type="caution">
    <text evidence="2">The sequence shown here is derived from an EMBL/GenBank/DDBJ whole genome shotgun (WGS) entry which is preliminary data.</text>
</comment>
<organism evidence="2 3">
    <name type="scientific">Trema orientale</name>
    <name type="common">Charcoal tree</name>
    <name type="synonym">Celtis orientalis</name>
    <dbReference type="NCBI Taxonomy" id="63057"/>
    <lineage>
        <taxon>Eukaryota</taxon>
        <taxon>Viridiplantae</taxon>
        <taxon>Streptophyta</taxon>
        <taxon>Embryophyta</taxon>
        <taxon>Tracheophyta</taxon>
        <taxon>Spermatophyta</taxon>
        <taxon>Magnoliopsida</taxon>
        <taxon>eudicotyledons</taxon>
        <taxon>Gunneridae</taxon>
        <taxon>Pentapetalae</taxon>
        <taxon>rosids</taxon>
        <taxon>fabids</taxon>
        <taxon>Rosales</taxon>
        <taxon>Cannabaceae</taxon>
        <taxon>Trema</taxon>
    </lineage>
</organism>
<gene>
    <name evidence="2" type="ORF">TorRG33x02_007020</name>
</gene>
<proteinExistence type="predicted"/>
<evidence type="ECO:0000313" key="2">
    <source>
        <dbReference type="EMBL" id="POO03497.1"/>
    </source>
</evidence>